<accession>A0ABT8GBB2</accession>
<evidence type="ECO:0000313" key="7">
    <source>
        <dbReference type="Proteomes" id="UP001172728"/>
    </source>
</evidence>
<evidence type="ECO:0000256" key="2">
    <source>
        <dbReference type="ARBA" id="ARBA00022692"/>
    </source>
</evidence>
<feature type="transmembrane region" description="Helical" evidence="5">
    <location>
        <begin position="6"/>
        <end position="25"/>
    </location>
</feature>
<gene>
    <name evidence="6" type="ORF">QQX09_11195</name>
</gene>
<comment type="caution">
    <text evidence="6">The sequence shown here is derived from an EMBL/GenBank/DDBJ whole genome shotgun (WGS) entry which is preliminary data.</text>
</comment>
<protein>
    <submittedName>
        <fullName evidence="6">DoxX family protein</fullName>
    </submittedName>
</protein>
<proteinExistence type="predicted"/>
<keyword evidence="4 5" id="KW-0472">Membrane</keyword>
<dbReference type="Proteomes" id="UP001172728">
    <property type="component" value="Unassembled WGS sequence"/>
</dbReference>
<evidence type="ECO:0000256" key="1">
    <source>
        <dbReference type="ARBA" id="ARBA00004141"/>
    </source>
</evidence>
<dbReference type="InterPro" id="IPR032808">
    <property type="entry name" value="DoxX"/>
</dbReference>
<keyword evidence="3 5" id="KW-1133">Transmembrane helix</keyword>
<evidence type="ECO:0000256" key="5">
    <source>
        <dbReference type="SAM" id="Phobius"/>
    </source>
</evidence>
<dbReference type="EMBL" id="JAUHPW010000008">
    <property type="protein sequence ID" value="MDN4476421.1"/>
    <property type="molecule type" value="Genomic_DNA"/>
</dbReference>
<name>A0ABT8GBB2_9MICO</name>
<comment type="subcellular location">
    <subcellularLocation>
        <location evidence="1">Membrane</location>
        <topology evidence="1">Multi-pass membrane protein</topology>
    </subcellularLocation>
</comment>
<keyword evidence="7" id="KW-1185">Reference proteome</keyword>
<feature type="transmembrane region" description="Helical" evidence="5">
    <location>
        <begin position="103"/>
        <end position="120"/>
    </location>
</feature>
<evidence type="ECO:0000256" key="3">
    <source>
        <dbReference type="ARBA" id="ARBA00022989"/>
    </source>
</evidence>
<organism evidence="6 7">
    <name type="scientific">Demequina litoralis</name>
    <dbReference type="NCBI Taxonomy" id="3051660"/>
    <lineage>
        <taxon>Bacteria</taxon>
        <taxon>Bacillati</taxon>
        <taxon>Actinomycetota</taxon>
        <taxon>Actinomycetes</taxon>
        <taxon>Micrococcales</taxon>
        <taxon>Demequinaceae</taxon>
        <taxon>Demequina</taxon>
    </lineage>
</organism>
<reference evidence="6" key="1">
    <citation type="submission" date="2023-06" db="EMBL/GenBank/DDBJ databases">
        <title>Sysu t00192.</title>
        <authorList>
            <person name="Gao L."/>
            <person name="Fang B.-Z."/>
            <person name="Li W.-J."/>
        </authorList>
    </citation>
    <scope>NUCLEOTIDE SEQUENCE</scope>
    <source>
        <strain evidence="6">SYSU T00192</strain>
    </source>
</reference>
<evidence type="ECO:0000313" key="6">
    <source>
        <dbReference type="EMBL" id="MDN4476421.1"/>
    </source>
</evidence>
<sequence length="121" mass="12399">MLTALWILNGVLAVFFLVAGGMKLLRTKEELRASGQGWTDDFRPGSIKGIGVAEVLGALGLILPLATGIAPVLAPLAAAGLAIDMGAATVVHSQRNETMLPTLGLGLATTVSVVLGFIHVL</sequence>
<evidence type="ECO:0000256" key="4">
    <source>
        <dbReference type="ARBA" id="ARBA00023136"/>
    </source>
</evidence>
<keyword evidence="2 5" id="KW-0812">Transmembrane</keyword>
<dbReference type="RefSeq" id="WP_301134691.1">
    <property type="nucleotide sequence ID" value="NZ_JAUHPW010000008.1"/>
</dbReference>
<dbReference type="Pfam" id="PF13564">
    <property type="entry name" value="DoxX_2"/>
    <property type="match status" value="1"/>
</dbReference>